<dbReference type="Pfam" id="PF04984">
    <property type="entry name" value="Phage_sheath_1"/>
    <property type="match status" value="1"/>
</dbReference>
<protein>
    <submittedName>
        <fullName evidence="6">Tail sheath protein</fullName>
    </submittedName>
</protein>
<dbReference type="RefSeq" id="WP_100306779.1">
    <property type="nucleotide sequence ID" value="NZ_PGET01000001.1"/>
</dbReference>
<dbReference type="OrthoDB" id="89060at2"/>
<dbReference type="Pfam" id="PF17482">
    <property type="entry name" value="Phage_sheath_1C"/>
    <property type="match status" value="1"/>
</dbReference>
<gene>
    <name evidence="6" type="ORF">H171_4145</name>
</gene>
<proteinExistence type="inferred from homology"/>
<feature type="domain" description="Tail sheath protein subtilisin-like" evidence="2">
    <location>
        <begin position="183"/>
        <end position="324"/>
    </location>
</feature>
<name>A0A2M8ZAR3_9FIRM</name>
<evidence type="ECO:0000313" key="6">
    <source>
        <dbReference type="EMBL" id="PJJ30539.1"/>
    </source>
</evidence>
<dbReference type="InterPro" id="IPR035326">
    <property type="entry name" value="Beta_sandwich_Seath"/>
</dbReference>
<feature type="domain" description="Tail sheath protein Gp18-like" evidence="5">
    <location>
        <begin position="34"/>
        <end position="85"/>
    </location>
</feature>
<dbReference type="InterPro" id="IPR020287">
    <property type="entry name" value="Tail_sheath_C"/>
</dbReference>
<dbReference type="Pfam" id="PF22671">
    <property type="entry name" value="Gp18_domIII_N"/>
    <property type="match status" value="1"/>
</dbReference>
<evidence type="ECO:0000259" key="2">
    <source>
        <dbReference type="Pfam" id="PF04984"/>
    </source>
</evidence>
<organism evidence="6 7">
    <name type="scientific">[Clostridium] celerecrescens 18A</name>
    <dbReference type="NCBI Taxonomy" id="1286362"/>
    <lineage>
        <taxon>Bacteria</taxon>
        <taxon>Bacillati</taxon>
        <taxon>Bacillota</taxon>
        <taxon>Clostridia</taxon>
        <taxon>Lachnospirales</taxon>
        <taxon>Lachnospiraceae</taxon>
        <taxon>Lacrimispora</taxon>
    </lineage>
</organism>
<sequence>MLGGGNFTAQNKVLPGAYINFVNAASAGAAMGERGVAAIPMVLDWGPEKTVFEVTAEDFQGKSREIFGYSYDDAAMIPVRELFKNLTKGIFYRLNAGAKAANDYGTAVYGGVRGNSLKTVIAKNIDDETKFDVKTFFAGKEVDAQTVAGASSLKDNTYITFKKTATLAETVGIPFTGGTSGEAVTGEEYAVFLAKMENYSFQVLCCPSVDENVKALFAAFTKRMRDENGVKFQTVLYRYTKADYEGVISVENEAEELESGLVYWTTGAEASCAINKTTENKTYDGEYSIKADYTQIQLKEGIQAGRFLFHKVGSEIRVLMDINTLVTYTEEKGEDFSSNQTIRVLDQIGNDIASLFNTRYLGKIPNDAAGRISLWNDIVTYGKQLTTLRAIEAVKAEAITVDKGSSKRSVVVSFPVEPINCMSQLYMTVVVS</sequence>
<evidence type="ECO:0000256" key="1">
    <source>
        <dbReference type="ARBA" id="ARBA00008005"/>
    </source>
</evidence>
<evidence type="ECO:0000259" key="3">
    <source>
        <dbReference type="Pfam" id="PF17481"/>
    </source>
</evidence>
<dbReference type="Pfam" id="PF17481">
    <property type="entry name" value="Phage_sheath_domII"/>
    <property type="match status" value="1"/>
</dbReference>
<comment type="caution">
    <text evidence="6">The sequence shown here is derived from an EMBL/GenBank/DDBJ whole genome shotgun (WGS) entry which is preliminary data.</text>
</comment>
<dbReference type="Gene3D" id="3.30.1370.220">
    <property type="match status" value="1"/>
</dbReference>
<dbReference type="Proteomes" id="UP000231092">
    <property type="component" value="Unassembled WGS sequence"/>
</dbReference>
<accession>A0A2M8ZAR3</accession>
<evidence type="ECO:0000259" key="4">
    <source>
        <dbReference type="Pfam" id="PF17482"/>
    </source>
</evidence>
<dbReference type="Gene3D" id="3.40.50.11790">
    <property type="match status" value="1"/>
</dbReference>
<dbReference type="InterPro" id="IPR054564">
    <property type="entry name" value="Gp18_domIII_N"/>
</dbReference>
<reference evidence="6 7" key="1">
    <citation type="submission" date="2017-11" db="EMBL/GenBank/DDBJ databases">
        <title>Understudied soil microbes with underappreciated capabilities: Untangling the Clostridium saccharolyticum group.</title>
        <authorList>
            <person name="Leschine S."/>
        </authorList>
    </citation>
    <scope>NUCLEOTIDE SEQUENCE [LARGE SCALE GENOMIC DNA]</scope>
    <source>
        <strain evidence="6 7">18A</strain>
    </source>
</reference>
<dbReference type="EMBL" id="PGET01000001">
    <property type="protein sequence ID" value="PJJ30539.1"/>
    <property type="molecule type" value="Genomic_DNA"/>
</dbReference>
<dbReference type="Gene3D" id="2.60.40.4290">
    <property type="match status" value="1"/>
</dbReference>
<dbReference type="InterPro" id="IPR035089">
    <property type="entry name" value="Phage_sheath_subtilisin"/>
</dbReference>
<evidence type="ECO:0000313" key="7">
    <source>
        <dbReference type="Proteomes" id="UP000231092"/>
    </source>
</evidence>
<dbReference type="Gene3D" id="3.30.1490.360">
    <property type="match status" value="1"/>
</dbReference>
<dbReference type="Gene3D" id="3.30.360.90">
    <property type="match status" value="1"/>
</dbReference>
<dbReference type="AlphaFoldDB" id="A0A2M8ZAR3"/>
<comment type="similarity">
    <text evidence="1">Belongs to the myoviridae tail sheath protein family.</text>
</comment>
<evidence type="ECO:0000259" key="5">
    <source>
        <dbReference type="Pfam" id="PF22671"/>
    </source>
</evidence>
<feature type="domain" description="Phage tail sheath protein-like beta-sandwich" evidence="3">
    <location>
        <begin position="95"/>
        <end position="179"/>
    </location>
</feature>
<feature type="domain" description="Tail sheath protein C-terminal" evidence="4">
    <location>
        <begin position="331"/>
        <end position="431"/>
    </location>
</feature>